<dbReference type="OrthoDB" id="5283654at2759"/>
<dbReference type="AlphaFoldDB" id="A0A5M6C428"/>
<keyword evidence="2" id="KW-0560">Oxidoreductase</keyword>
<dbReference type="EMBL" id="CP144051">
    <property type="protein sequence ID" value="WWD15959.1"/>
    <property type="molecule type" value="Genomic_DNA"/>
</dbReference>
<dbReference type="KEGG" id="ksn:43587074"/>
<evidence type="ECO:0000256" key="2">
    <source>
        <dbReference type="ARBA" id="ARBA00023002"/>
    </source>
</evidence>
<evidence type="ECO:0000313" key="4">
    <source>
        <dbReference type="EMBL" id="WWD15959.1"/>
    </source>
</evidence>
<dbReference type="Gene3D" id="3.40.50.720">
    <property type="entry name" value="NAD(P)-binding Rossmann-like Domain"/>
    <property type="match status" value="1"/>
</dbReference>
<dbReference type="GeneID" id="43587074"/>
<dbReference type="GO" id="GO:0016491">
    <property type="term" value="F:oxidoreductase activity"/>
    <property type="evidence" value="ECO:0007669"/>
    <property type="project" value="UniProtKB-KW"/>
</dbReference>
<reference evidence="4" key="1">
    <citation type="submission" date="2017-08" db="EMBL/GenBank/DDBJ databases">
        <authorList>
            <person name="Cuomo C."/>
            <person name="Billmyre B."/>
            <person name="Heitman J."/>
        </authorList>
    </citation>
    <scope>NUCLEOTIDE SEQUENCE</scope>
    <source>
        <strain evidence="4">CBS 12478</strain>
    </source>
</reference>
<evidence type="ECO:0000259" key="3">
    <source>
        <dbReference type="Pfam" id="PF05368"/>
    </source>
</evidence>
<dbReference type="Pfam" id="PF05368">
    <property type="entry name" value="NmrA"/>
    <property type="match status" value="1"/>
</dbReference>
<protein>
    <recommendedName>
        <fullName evidence="3">NmrA-like domain-containing protein</fullName>
    </recommendedName>
</protein>
<dbReference type="RefSeq" id="XP_031862762.1">
    <property type="nucleotide sequence ID" value="XM_032002955.1"/>
</dbReference>
<organism evidence="4 5">
    <name type="scientific">Kwoniella shandongensis</name>
    <dbReference type="NCBI Taxonomy" id="1734106"/>
    <lineage>
        <taxon>Eukaryota</taxon>
        <taxon>Fungi</taxon>
        <taxon>Dikarya</taxon>
        <taxon>Basidiomycota</taxon>
        <taxon>Agaricomycotina</taxon>
        <taxon>Tremellomycetes</taxon>
        <taxon>Tremellales</taxon>
        <taxon>Cryptococcaceae</taxon>
        <taxon>Kwoniella</taxon>
    </lineage>
</organism>
<sequence>MSPTVGLYGFTGTVGSAILPALVKVHQEGKIKLVILHRESTDLSKLPKDAKLETRVVDLSDAGKEKNKAAVKDLNVVVSTVGAPGLKSQIYIVEALAGSSALKTFIPSDYGANWTEEELKAPGLAGIGVKEEVVKKAKELGVPLTEVRTGLFGLFFFAYKAVGTDVKGNTVQKFRNSLKNPLRLTTLPYLGYAIATLASDESGYSKIANQVLQVYDVTVPGQEIVDTLTKLNGNAPEITEYSEQQYQEDLKGPGAVVAALKAKWGDGAWGPSGSLIEGWKPKSFEELAREAL</sequence>
<name>A0A5M6C428_9TREE</name>
<proteinExistence type="predicted"/>
<dbReference type="InterPro" id="IPR036291">
    <property type="entry name" value="NAD(P)-bd_dom_sf"/>
</dbReference>
<dbReference type="PANTHER" id="PTHR47706:SF9">
    <property type="entry name" value="NMRA-LIKE DOMAIN-CONTAINING PROTEIN-RELATED"/>
    <property type="match status" value="1"/>
</dbReference>
<evidence type="ECO:0000256" key="1">
    <source>
        <dbReference type="ARBA" id="ARBA00022857"/>
    </source>
</evidence>
<dbReference type="SUPFAM" id="SSF51735">
    <property type="entry name" value="NAD(P)-binding Rossmann-fold domains"/>
    <property type="match status" value="1"/>
</dbReference>
<gene>
    <name evidence="4" type="ORF">CI109_100383</name>
</gene>
<reference evidence="4" key="2">
    <citation type="submission" date="2024-01" db="EMBL/GenBank/DDBJ databases">
        <title>Comparative genomics of Cryptococcus and Kwoniella reveals pathogenesis evolution and contrasting modes of karyotype evolution via chromosome fusion or intercentromeric recombination.</title>
        <authorList>
            <person name="Coelho M.A."/>
            <person name="David-Palma M."/>
            <person name="Shea T."/>
            <person name="Bowers K."/>
            <person name="McGinley-Smith S."/>
            <person name="Mohammad A.W."/>
            <person name="Gnirke A."/>
            <person name="Yurkov A.M."/>
            <person name="Nowrousian M."/>
            <person name="Sun S."/>
            <person name="Cuomo C.A."/>
            <person name="Heitman J."/>
        </authorList>
    </citation>
    <scope>NUCLEOTIDE SEQUENCE</scope>
    <source>
        <strain evidence="4">CBS 12478</strain>
    </source>
</reference>
<dbReference type="Proteomes" id="UP000322225">
    <property type="component" value="Chromosome 1"/>
</dbReference>
<keyword evidence="1" id="KW-0521">NADP</keyword>
<accession>A0A5M6C428</accession>
<dbReference type="PANTHER" id="PTHR47706">
    <property type="entry name" value="NMRA-LIKE FAMILY PROTEIN"/>
    <property type="match status" value="1"/>
</dbReference>
<dbReference type="InterPro" id="IPR008030">
    <property type="entry name" value="NmrA-like"/>
</dbReference>
<evidence type="ECO:0000313" key="5">
    <source>
        <dbReference type="Proteomes" id="UP000322225"/>
    </source>
</evidence>
<dbReference type="InterPro" id="IPR051609">
    <property type="entry name" value="NmrA/Isoflavone_reductase-like"/>
</dbReference>
<feature type="domain" description="NmrA-like" evidence="3">
    <location>
        <begin position="4"/>
        <end position="158"/>
    </location>
</feature>
<keyword evidence="5" id="KW-1185">Reference proteome</keyword>
<dbReference type="Gene3D" id="3.90.25.10">
    <property type="entry name" value="UDP-galactose 4-epimerase, domain 1"/>
    <property type="match status" value="1"/>
</dbReference>